<evidence type="ECO:0000313" key="2">
    <source>
        <dbReference type="EMBL" id="AMO55656.1"/>
    </source>
</evidence>
<dbReference type="AlphaFoldDB" id="A0A142BA80"/>
<dbReference type="InterPro" id="IPR038726">
    <property type="entry name" value="PDDEXK_AddAB-type"/>
</dbReference>
<organism evidence="2 3">
    <name type="scientific">Endozoicomonas montiporae CL-33</name>
    <dbReference type="NCBI Taxonomy" id="570277"/>
    <lineage>
        <taxon>Bacteria</taxon>
        <taxon>Pseudomonadati</taxon>
        <taxon>Pseudomonadota</taxon>
        <taxon>Gammaproteobacteria</taxon>
        <taxon>Oceanospirillales</taxon>
        <taxon>Endozoicomonadaceae</taxon>
        <taxon>Endozoicomonas</taxon>
    </lineage>
</organism>
<protein>
    <submittedName>
        <fullName evidence="2">YqaJ-like viral recombinase domain-containing protein</fullName>
    </submittedName>
</protein>
<dbReference type="RefSeq" id="WP_145912523.1">
    <property type="nucleotide sequence ID" value="NZ_CP013251.1"/>
</dbReference>
<dbReference type="KEGG" id="emp:EZMO1_1488"/>
<evidence type="ECO:0000259" key="1">
    <source>
        <dbReference type="Pfam" id="PF12705"/>
    </source>
</evidence>
<dbReference type="InterPro" id="IPR011604">
    <property type="entry name" value="PDDEXK-like_dom_sf"/>
</dbReference>
<sequence>MKIPEADSTIKRIYRHYEANADSGFRPHLGASLIGKPCARALWYDFRWCTPASFEGRMLRLFETGQVAEPRFVKNLEGAGVKVYEVDPQTNQQIRVSACAGHFGGSMDGVGIGFVEAPKTWHVIEMKTHSEKSFKDLQSKGVEESKPQHYAQMQVYMHLAHDGPLTRAFYIAVNKNTDELYGERIKYDKNKATELVNKAATIIASDRPLDKLNEDPTWYQCKFCDHSPVCHGQQAPAVNCRTCLHSTPADNTQWHCARYKCAIPEENQRTGCQSHLYIPDLLFGFADVVDSGEYWIRYKLKSTGQEFVTGEAPEQLSSCEIKAVEQKELLGDPNVQGLRETFQAEIVKR</sequence>
<dbReference type="Gene3D" id="3.90.320.10">
    <property type="match status" value="1"/>
</dbReference>
<dbReference type="STRING" id="570277.EZMO1_1488"/>
<dbReference type="Pfam" id="PF12705">
    <property type="entry name" value="PDDEXK_1"/>
    <property type="match status" value="1"/>
</dbReference>
<dbReference type="OrthoDB" id="1982at2"/>
<reference evidence="2 3" key="1">
    <citation type="journal article" date="2016" name="Front. Microbiol.">
        <title>Genomic Insight into the Host-Endosymbiont Relationship of Endozoicomonas montiporae CL-33(T) with its Coral Host.</title>
        <authorList>
            <person name="Ding J.-Y."/>
            <person name="Shiu J.-H."/>
            <person name="Chen W.-M."/>
            <person name="Chiang Y.-R."/>
            <person name="Tang S.-L."/>
        </authorList>
    </citation>
    <scope>NUCLEOTIDE SEQUENCE [LARGE SCALE GENOMIC DNA]</scope>
    <source>
        <strain evidence="2 3">CL-33</strain>
    </source>
</reference>
<gene>
    <name evidence="2" type="ORF">EZMO1_1488</name>
</gene>
<evidence type="ECO:0000313" key="3">
    <source>
        <dbReference type="Proteomes" id="UP000071065"/>
    </source>
</evidence>
<dbReference type="PATRIC" id="fig|570277.3.peg.1607"/>
<feature type="domain" description="PD-(D/E)XK endonuclease-like" evidence="1">
    <location>
        <begin position="116"/>
        <end position="231"/>
    </location>
</feature>
<name>A0A142BA80_9GAMM</name>
<proteinExistence type="predicted"/>
<dbReference type="EMBL" id="CP013251">
    <property type="protein sequence ID" value="AMO55656.1"/>
    <property type="molecule type" value="Genomic_DNA"/>
</dbReference>
<accession>A0A142BA80</accession>
<dbReference type="Proteomes" id="UP000071065">
    <property type="component" value="Chromosome"/>
</dbReference>